<reference evidence="1" key="1">
    <citation type="submission" date="2019-12" db="EMBL/GenBank/DDBJ databases">
        <title>Comparative genomics gives insights into the taxonomy of the Azoarcus-Aromatoleum group and reveals separate origins of nif in the plant-associated Azoarcus and non-plant-associated Aromatoleum sub-groups.</title>
        <authorList>
            <person name="Lafos M."/>
            <person name="Maluk M."/>
            <person name="Batista M."/>
            <person name="Junghare M."/>
            <person name="Carmona M."/>
            <person name="Faoro H."/>
            <person name="Cruz L.M."/>
            <person name="Battistoni F."/>
            <person name="De Souza E."/>
            <person name="Pedrosa F."/>
            <person name="Chen W.-M."/>
            <person name="Poole P.S."/>
            <person name="Dixon R.A."/>
            <person name="James E.K."/>
        </authorList>
    </citation>
    <scope>NUCLEOTIDE SEQUENCE</scope>
    <source>
        <strain evidence="1">LuFRes1</strain>
    </source>
</reference>
<dbReference type="EMBL" id="WTVG01000086">
    <property type="protein sequence ID" value="NMG26707.1"/>
    <property type="molecule type" value="Genomic_DNA"/>
</dbReference>
<comment type="caution">
    <text evidence="1">The sequence shown here is derived from an EMBL/GenBank/DDBJ whole genome shotgun (WGS) entry which is preliminary data.</text>
</comment>
<gene>
    <name evidence="1" type="ORF">GO606_18725</name>
</gene>
<protein>
    <recommendedName>
        <fullName evidence="3">Helix-turn-helix domain-containing protein</fullName>
    </recommendedName>
</protein>
<evidence type="ECO:0008006" key="3">
    <source>
        <dbReference type="Google" id="ProtNLM"/>
    </source>
</evidence>
<dbReference type="RefSeq" id="WP_169120081.1">
    <property type="nucleotide sequence ID" value="NZ_WTVG02000040.1"/>
</dbReference>
<organism evidence="1 2">
    <name type="scientific">Aromatoleum anaerobium</name>
    <dbReference type="NCBI Taxonomy" id="182180"/>
    <lineage>
        <taxon>Bacteria</taxon>
        <taxon>Pseudomonadati</taxon>
        <taxon>Pseudomonadota</taxon>
        <taxon>Betaproteobacteria</taxon>
        <taxon>Rhodocyclales</taxon>
        <taxon>Rhodocyclaceae</taxon>
        <taxon>Aromatoleum</taxon>
    </lineage>
</organism>
<evidence type="ECO:0000313" key="2">
    <source>
        <dbReference type="Proteomes" id="UP000615989"/>
    </source>
</evidence>
<proteinExistence type="predicted"/>
<keyword evidence="2" id="KW-1185">Reference proteome</keyword>
<dbReference type="Proteomes" id="UP000615989">
    <property type="component" value="Unassembled WGS sequence"/>
</dbReference>
<name>A0ABX1PSS5_9RHOO</name>
<accession>A0ABX1PSS5</accession>
<evidence type="ECO:0000313" key="1">
    <source>
        <dbReference type="EMBL" id="NMG26707.1"/>
    </source>
</evidence>
<sequence>MSLLVHAYLLEKYGPLLTVAQLSEVLHLAPGTVRNQLSARTLGIPVIRRGQIPYFHSQDVAVYLDKIRTTLADRA</sequence>